<dbReference type="AlphaFoldDB" id="A0A7Z8E0T0"/>
<proteinExistence type="predicted"/>
<accession>A0A7Z8E0T0</accession>
<gene>
    <name evidence="2" type="ORF">EYS06_00080</name>
</gene>
<dbReference type="InterPro" id="IPR019659">
    <property type="entry name" value="DUF2514"/>
</dbReference>
<reference evidence="2 3" key="1">
    <citation type="submission" date="2019-02" db="EMBL/GenBank/DDBJ databases">
        <title>Draft genome sequence of Escherichia albertii strain Mex-12/320a, isolated from an infant with diarrhea, harboring virulence genes associated with diarrheagenic strains of enteropathogenic E. coli.</title>
        <authorList>
            <person name="Maldonado-Puga S."/>
            <person name="Meza-Segura M."/>
            <person name="Zaidi M.B."/>
            <person name="Estrada-Garcia T."/>
        </authorList>
    </citation>
    <scope>NUCLEOTIDE SEQUENCE [LARGE SCALE GENOMIC DNA]</scope>
    <source>
        <strain evidence="2 3">Mex-12/320a</strain>
    </source>
</reference>
<feature type="region of interest" description="Disordered" evidence="1">
    <location>
        <begin position="49"/>
        <end position="78"/>
    </location>
</feature>
<evidence type="ECO:0000313" key="3">
    <source>
        <dbReference type="Proteomes" id="UP000292187"/>
    </source>
</evidence>
<dbReference type="EMBL" id="SIZV01000001">
    <property type="protein sequence ID" value="TBR56067.1"/>
    <property type="molecule type" value="Genomic_DNA"/>
</dbReference>
<sequence length="160" mass="17754">MIWVLVKAYWKQLLIVAMLAALVVGGLVAWNVHGDRQYAAGYAQAKADRKAEDDKARQHDEQEKASNEREAQQRIDQARNDALDAAARAGRLQQQLVAIREQLRKYNATVGAGTSAADTGVLLADVLSKSLERNRQLAEYADRASEAGRVCEKQYDSLTR</sequence>
<evidence type="ECO:0000313" key="2">
    <source>
        <dbReference type="EMBL" id="TBR56067.1"/>
    </source>
</evidence>
<protein>
    <submittedName>
        <fullName evidence="2">DUF2514 domain-containing protein</fullName>
    </submittedName>
</protein>
<comment type="caution">
    <text evidence="2">The sequence shown here is derived from an EMBL/GenBank/DDBJ whole genome shotgun (WGS) entry which is preliminary data.</text>
</comment>
<dbReference type="Proteomes" id="UP000292187">
    <property type="component" value="Unassembled WGS sequence"/>
</dbReference>
<dbReference type="Pfam" id="PF10721">
    <property type="entry name" value="DUF2514"/>
    <property type="match status" value="1"/>
</dbReference>
<name>A0A7Z8E0T0_ESCAL</name>
<dbReference type="RefSeq" id="WP_131108431.1">
    <property type="nucleotide sequence ID" value="NZ_SIZV01000001.1"/>
</dbReference>
<evidence type="ECO:0000256" key="1">
    <source>
        <dbReference type="SAM" id="MobiDB-lite"/>
    </source>
</evidence>
<organism evidence="2 3">
    <name type="scientific">Escherichia albertii</name>
    <dbReference type="NCBI Taxonomy" id="208962"/>
    <lineage>
        <taxon>Bacteria</taxon>
        <taxon>Pseudomonadati</taxon>
        <taxon>Pseudomonadota</taxon>
        <taxon>Gammaproteobacteria</taxon>
        <taxon>Enterobacterales</taxon>
        <taxon>Enterobacteriaceae</taxon>
        <taxon>Escherichia</taxon>
    </lineage>
</organism>